<protein>
    <recommendedName>
        <fullName evidence="2">histidine kinase</fullName>
        <ecNumber evidence="2">2.7.13.3</ecNumber>
    </recommendedName>
</protein>
<dbReference type="AlphaFoldDB" id="A0A370DX34"/>
<evidence type="ECO:0000313" key="7">
    <source>
        <dbReference type="Proteomes" id="UP000255508"/>
    </source>
</evidence>
<proteinExistence type="predicted"/>
<dbReference type="CDD" id="cd00082">
    <property type="entry name" value="HisKA"/>
    <property type="match status" value="1"/>
</dbReference>
<dbReference type="InterPro" id="IPR036890">
    <property type="entry name" value="HATPase_C_sf"/>
</dbReference>
<keyword evidence="6" id="KW-0808">Transferase</keyword>
<keyword evidence="3" id="KW-0597">Phosphoprotein</keyword>
<dbReference type="InterPro" id="IPR036097">
    <property type="entry name" value="HisK_dim/P_sf"/>
</dbReference>
<evidence type="ECO:0000256" key="3">
    <source>
        <dbReference type="ARBA" id="ARBA00022553"/>
    </source>
</evidence>
<reference evidence="6 7" key="1">
    <citation type="journal article" date="2018" name="ISME J.">
        <title>Endosymbiont genomes yield clues of tubeworm success.</title>
        <authorList>
            <person name="Li Y."/>
            <person name="Liles M.R."/>
            <person name="Halanych K.M."/>
        </authorList>
    </citation>
    <scope>NUCLEOTIDE SEQUENCE [LARGE SCALE GENOMIC DNA]</scope>
    <source>
        <strain evidence="6">A1422</strain>
    </source>
</reference>
<dbReference type="EMBL" id="QFXD01000227">
    <property type="protein sequence ID" value="RDH89197.1"/>
    <property type="molecule type" value="Genomic_DNA"/>
</dbReference>
<dbReference type="InterPro" id="IPR003661">
    <property type="entry name" value="HisK_dim/P_dom"/>
</dbReference>
<comment type="caution">
    <text evidence="6">The sequence shown here is derived from an EMBL/GenBank/DDBJ whole genome shotgun (WGS) entry which is preliminary data.</text>
</comment>
<dbReference type="SMART" id="SM00387">
    <property type="entry name" value="HATPase_c"/>
    <property type="match status" value="1"/>
</dbReference>
<dbReference type="InterPro" id="IPR003594">
    <property type="entry name" value="HATPase_dom"/>
</dbReference>
<evidence type="ECO:0000313" key="6">
    <source>
        <dbReference type="EMBL" id="RDH89197.1"/>
    </source>
</evidence>
<dbReference type="Gene3D" id="1.10.287.130">
    <property type="match status" value="1"/>
</dbReference>
<dbReference type="Proteomes" id="UP000255508">
    <property type="component" value="Unassembled WGS sequence"/>
</dbReference>
<dbReference type="Pfam" id="PF02518">
    <property type="entry name" value="HATPase_c"/>
    <property type="match status" value="1"/>
</dbReference>
<sequence>MSAMDESAGALREKERELEVLREQMKSLQAQLIQSEKMAGLGTLAAGVAHELNNPIGFVKNNLISLREYLAVLLPVLSESLAFAETDQGEELRRCFGDIAAGEDLAFLIEDVEPLLKDAIEGGVRLEQIVDGLKRFARHDDTDGELFDLNQCVQDTLKVGWNELKYKAKVHHEAGRLLPLHGRPGEISQVILNLLLNAVQAIPEFGEINIDTLCRGDEVVLRITDNGEGIPAENLDKLFRPFFTTKAKGKGSGLGLSISHGIIEDHGGRIDVESDFGKGSTFTLYLPVYKEQSLES</sequence>
<feature type="coiled-coil region" evidence="4">
    <location>
        <begin position="4"/>
        <end position="38"/>
    </location>
</feature>
<organism evidence="6 7">
    <name type="scientific">endosymbiont of Lamellibrachia luymesi</name>
    <dbReference type="NCBI Taxonomy" id="2200907"/>
    <lineage>
        <taxon>Bacteria</taxon>
        <taxon>Pseudomonadati</taxon>
        <taxon>Pseudomonadota</taxon>
        <taxon>Gammaproteobacteria</taxon>
        <taxon>sulfur-oxidizing symbionts</taxon>
    </lineage>
</organism>
<name>A0A370DX34_9GAMM</name>
<dbReference type="Gene3D" id="3.30.565.10">
    <property type="entry name" value="Histidine kinase-like ATPase, C-terminal domain"/>
    <property type="match status" value="1"/>
</dbReference>
<evidence type="ECO:0000259" key="5">
    <source>
        <dbReference type="PROSITE" id="PS50109"/>
    </source>
</evidence>
<keyword evidence="4" id="KW-0175">Coiled coil</keyword>
<dbReference type="PRINTS" id="PR00344">
    <property type="entry name" value="BCTRLSENSOR"/>
</dbReference>
<dbReference type="EC" id="2.7.13.3" evidence="2"/>
<dbReference type="InterPro" id="IPR005467">
    <property type="entry name" value="His_kinase_dom"/>
</dbReference>
<gene>
    <name evidence="6" type="ORF">DIZ79_13070</name>
</gene>
<dbReference type="SMART" id="SM00388">
    <property type="entry name" value="HisKA"/>
    <property type="match status" value="1"/>
</dbReference>
<dbReference type="SUPFAM" id="SSF47384">
    <property type="entry name" value="Homodimeric domain of signal transducing histidine kinase"/>
    <property type="match status" value="1"/>
</dbReference>
<feature type="domain" description="Histidine kinase" evidence="5">
    <location>
        <begin position="47"/>
        <end position="290"/>
    </location>
</feature>
<keyword evidence="6" id="KW-0418">Kinase</keyword>
<accession>A0A370DX34</accession>
<dbReference type="PANTHER" id="PTHR43065">
    <property type="entry name" value="SENSOR HISTIDINE KINASE"/>
    <property type="match status" value="1"/>
</dbReference>
<evidence type="ECO:0000256" key="2">
    <source>
        <dbReference type="ARBA" id="ARBA00012438"/>
    </source>
</evidence>
<comment type="catalytic activity">
    <reaction evidence="1">
        <text>ATP + protein L-histidine = ADP + protein N-phospho-L-histidine.</text>
        <dbReference type="EC" id="2.7.13.3"/>
    </reaction>
</comment>
<evidence type="ECO:0000256" key="1">
    <source>
        <dbReference type="ARBA" id="ARBA00000085"/>
    </source>
</evidence>
<dbReference type="GO" id="GO:0000155">
    <property type="term" value="F:phosphorelay sensor kinase activity"/>
    <property type="evidence" value="ECO:0007669"/>
    <property type="project" value="InterPro"/>
</dbReference>
<dbReference type="PANTHER" id="PTHR43065:SF50">
    <property type="entry name" value="HISTIDINE KINASE"/>
    <property type="match status" value="1"/>
</dbReference>
<dbReference type="SUPFAM" id="SSF55874">
    <property type="entry name" value="ATPase domain of HSP90 chaperone/DNA topoisomerase II/histidine kinase"/>
    <property type="match status" value="1"/>
</dbReference>
<evidence type="ECO:0000256" key="4">
    <source>
        <dbReference type="SAM" id="Coils"/>
    </source>
</evidence>
<dbReference type="InterPro" id="IPR004358">
    <property type="entry name" value="Sig_transdc_His_kin-like_C"/>
</dbReference>
<dbReference type="PROSITE" id="PS50109">
    <property type="entry name" value="HIS_KIN"/>
    <property type="match status" value="1"/>
</dbReference>